<proteinExistence type="predicted"/>
<comment type="caution">
    <text evidence="1">The sequence shown here is derived from an EMBL/GenBank/DDBJ whole genome shotgun (WGS) entry which is preliminary data.</text>
</comment>
<protein>
    <submittedName>
        <fullName evidence="1">Uncharacterized protein</fullName>
    </submittedName>
</protein>
<dbReference type="AlphaFoldDB" id="A0A9D4FKJ3"/>
<accession>A0A9D4FKJ3</accession>
<sequence length="77" mass="8648">MNMFFNYILSPGNAMACLQTMKTDNAGVSDATKDNIQPMINKIISSDHFKRKLGVNEVSVIYFDGVFTTNKFMFDGL</sequence>
<keyword evidence="2" id="KW-1185">Reference proteome</keyword>
<gene>
    <name evidence="1" type="ORF">DPMN_152517</name>
</gene>
<reference evidence="1" key="1">
    <citation type="journal article" date="2019" name="bioRxiv">
        <title>The Genome of the Zebra Mussel, Dreissena polymorpha: A Resource for Invasive Species Research.</title>
        <authorList>
            <person name="McCartney M.A."/>
            <person name="Auch B."/>
            <person name="Kono T."/>
            <person name="Mallez S."/>
            <person name="Zhang Y."/>
            <person name="Obille A."/>
            <person name="Becker A."/>
            <person name="Abrahante J.E."/>
            <person name="Garbe J."/>
            <person name="Badalamenti J.P."/>
            <person name="Herman A."/>
            <person name="Mangelson H."/>
            <person name="Liachko I."/>
            <person name="Sullivan S."/>
            <person name="Sone E.D."/>
            <person name="Koren S."/>
            <person name="Silverstein K.A.T."/>
            <person name="Beckman K.B."/>
            <person name="Gohl D.M."/>
        </authorList>
    </citation>
    <scope>NUCLEOTIDE SEQUENCE</scope>
    <source>
        <strain evidence="1">Duluth1</strain>
        <tissue evidence="1">Whole animal</tissue>
    </source>
</reference>
<dbReference type="Proteomes" id="UP000828390">
    <property type="component" value="Unassembled WGS sequence"/>
</dbReference>
<reference evidence="1" key="2">
    <citation type="submission" date="2020-11" db="EMBL/GenBank/DDBJ databases">
        <authorList>
            <person name="McCartney M.A."/>
            <person name="Auch B."/>
            <person name="Kono T."/>
            <person name="Mallez S."/>
            <person name="Becker A."/>
            <person name="Gohl D.M."/>
            <person name="Silverstein K.A.T."/>
            <person name="Koren S."/>
            <person name="Bechman K.B."/>
            <person name="Herman A."/>
            <person name="Abrahante J.E."/>
            <person name="Garbe J."/>
        </authorList>
    </citation>
    <scope>NUCLEOTIDE SEQUENCE</scope>
    <source>
        <strain evidence="1">Duluth1</strain>
        <tissue evidence="1">Whole animal</tissue>
    </source>
</reference>
<dbReference type="EMBL" id="JAIWYP010000007">
    <property type="protein sequence ID" value="KAH3798913.1"/>
    <property type="molecule type" value="Genomic_DNA"/>
</dbReference>
<organism evidence="1 2">
    <name type="scientific">Dreissena polymorpha</name>
    <name type="common">Zebra mussel</name>
    <name type="synonym">Mytilus polymorpha</name>
    <dbReference type="NCBI Taxonomy" id="45954"/>
    <lineage>
        <taxon>Eukaryota</taxon>
        <taxon>Metazoa</taxon>
        <taxon>Spiralia</taxon>
        <taxon>Lophotrochozoa</taxon>
        <taxon>Mollusca</taxon>
        <taxon>Bivalvia</taxon>
        <taxon>Autobranchia</taxon>
        <taxon>Heteroconchia</taxon>
        <taxon>Euheterodonta</taxon>
        <taxon>Imparidentia</taxon>
        <taxon>Neoheterodontei</taxon>
        <taxon>Myida</taxon>
        <taxon>Dreissenoidea</taxon>
        <taxon>Dreissenidae</taxon>
        <taxon>Dreissena</taxon>
    </lineage>
</organism>
<name>A0A9D4FKJ3_DREPO</name>
<evidence type="ECO:0000313" key="2">
    <source>
        <dbReference type="Proteomes" id="UP000828390"/>
    </source>
</evidence>
<evidence type="ECO:0000313" key="1">
    <source>
        <dbReference type="EMBL" id="KAH3798913.1"/>
    </source>
</evidence>